<dbReference type="Pfam" id="PF00005">
    <property type="entry name" value="ABC_tran"/>
    <property type="match status" value="1"/>
</dbReference>
<reference evidence="6 7" key="1">
    <citation type="submission" date="2014-05" db="EMBL/GenBank/DDBJ databases">
        <title>Draft Genome Sequence of Kitasatospora cheerisanensis KCTC 2395.</title>
        <authorList>
            <person name="Nam D.H."/>
        </authorList>
    </citation>
    <scope>NUCLEOTIDE SEQUENCE [LARGE SCALE GENOMIC DNA]</scope>
    <source>
        <strain evidence="6 7">KCTC 2395</strain>
    </source>
</reference>
<dbReference type="Proteomes" id="UP000027178">
    <property type="component" value="Unassembled WGS sequence"/>
</dbReference>
<dbReference type="CDD" id="cd03221">
    <property type="entry name" value="ABCF_EF-3"/>
    <property type="match status" value="1"/>
</dbReference>
<dbReference type="GO" id="GO:0016887">
    <property type="term" value="F:ATP hydrolysis activity"/>
    <property type="evidence" value="ECO:0007669"/>
    <property type="project" value="InterPro"/>
</dbReference>
<dbReference type="Pfam" id="PF12848">
    <property type="entry name" value="ABC_tran_Xtn"/>
    <property type="match status" value="1"/>
</dbReference>
<dbReference type="SMART" id="SM00382">
    <property type="entry name" value="AAA"/>
    <property type="match status" value="1"/>
</dbReference>
<accession>A0A066YY39</accession>
<feature type="domain" description="ABC transporter" evidence="5">
    <location>
        <begin position="1"/>
        <end position="266"/>
    </location>
</feature>
<dbReference type="AlphaFoldDB" id="A0A066YY39"/>
<dbReference type="PROSITE" id="PS00211">
    <property type="entry name" value="ABC_TRANSPORTER_1"/>
    <property type="match status" value="1"/>
</dbReference>
<dbReference type="PATRIC" id="fig|1348663.4.peg.5261"/>
<name>A0A066YY39_9ACTN</name>
<feature type="region of interest" description="Disordered" evidence="4">
    <location>
        <begin position="258"/>
        <end position="278"/>
    </location>
</feature>
<protein>
    <submittedName>
        <fullName evidence="6">ABC transporter</fullName>
    </submittedName>
</protein>
<dbReference type="InterPro" id="IPR032781">
    <property type="entry name" value="ABC_tran_Xtn"/>
</dbReference>
<dbReference type="InterPro" id="IPR027417">
    <property type="entry name" value="P-loop_NTPase"/>
</dbReference>
<evidence type="ECO:0000256" key="2">
    <source>
        <dbReference type="ARBA" id="ARBA00022741"/>
    </source>
</evidence>
<dbReference type="InterPro" id="IPR017871">
    <property type="entry name" value="ABC_transporter-like_CS"/>
</dbReference>
<keyword evidence="2" id="KW-0547">Nucleotide-binding</keyword>
<evidence type="ECO:0000256" key="4">
    <source>
        <dbReference type="SAM" id="MobiDB-lite"/>
    </source>
</evidence>
<dbReference type="GO" id="GO:0005524">
    <property type="term" value="F:ATP binding"/>
    <property type="evidence" value="ECO:0007669"/>
    <property type="project" value="UniProtKB-KW"/>
</dbReference>
<dbReference type="FunFam" id="3.40.50.300:FF:000011">
    <property type="entry name" value="Putative ABC transporter ATP-binding component"/>
    <property type="match status" value="1"/>
</dbReference>
<dbReference type="PANTHER" id="PTHR19211">
    <property type="entry name" value="ATP-BINDING TRANSPORT PROTEIN-RELATED"/>
    <property type="match status" value="1"/>
</dbReference>
<dbReference type="EMBL" id="JNBY01000101">
    <property type="protein sequence ID" value="KDN82835.1"/>
    <property type="molecule type" value="Genomic_DNA"/>
</dbReference>
<sequence length="429" mass="46145">MRVGARLLLHDISFHLAPGDRVGLVGRNGAGKTTLLSTLAGLVEPSAGSVQRQGSTGYLPQDSRAADPAVPVLDRILSARGMDEAQRALRTAESAMAGAEGPALERALRAYTRAEDGFQRCGGYAAQAEAARVAAGLGLPERLLEQPVGDLSGGQKRRVELARILFAGHDTLLLDEPTNHLDAESIAWLRGFLASHRGGLVLISHDLELIDGTVNRVFHLDPQRAALDVHNTGWSAYLVQQAADERRRARERANAERKAARLHAQADRMRANASTASAAQSMAKRADRLLAEAEPVRRAGRTARIRLPEPAPCGRIPLGAISLAKTYRGHRVLNGVDLAVDRGSRLVVLGPNGVHSGANVLLLDEPTNNLDPASRDEVLRAVAEYPGAMVMVTHDPEALAALRPDRVLLLPEAHEDLWHDRYRALVGAE</sequence>
<evidence type="ECO:0000256" key="1">
    <source>
        <dbReference type="ARBA" id="ARBA00022737"/>
    </source>
</evidence>
<dbReference type="Gene3D" id="3.40.50.300">
    <property type="entry name" value="P-loop containing nucleotide triphosphate hydrolases"/>
    <property type="match status" value="2"/>
</dbReference>
<evidence type="ECO:0000259" key="5">
    <source>
        <dbReference type="PROSITE" id="PS50893"/>
    </source>
</evidence>
<organism evidence="6 7">
    <name type="scientific">Kitasatospora cheerisanensis KCTC 2395</name>
    <dbReference type="NCBI Taxonomy" id="1348663"/>
    <lineage>
        <taxon>Bacteria</taxon>
        <taxon>Bacillati</taxon>
        <taxon>Actinomycetota</taxon>
        <taxon>Actinomycetes</taxon>
        <taxon>Kitasatosporales</taxon>
        <taxon>Streptomycetaceae</taxon>
        <taxon>Kitasatospora</taxon>
    </lineage>
</organism>
<evidence type="ECO:0000313" key="6">
    <source>
        <dbReference type="EMBL" id="KDN82835.1"/>
    </source>
</evidence>
<dbReference type="PANTHER" id="PTHR19211:SF14">
    <property type="entry name" value="ATP-BINDING CASSETTE SUB-FAMILY F MEMBER 1"/>
    <property type="match status" value="1"/>
</dbReference>
<dbReference type="eggNOG" id="COG0488">
    <property type="taxonomic scope" value="Bacteria"/>
</dbReference>
<dbReference type="InterPro" id="IPR003593">
    <property type="entry name" value="AAA+_ATPase"/>
</dbReference>
<proteinExistence type="predicted"/>
<feature type="compositionally biased region" description="Basic and acidic residues" evidence="4">
    <location>
        <begin position="258"/>
        <end position="270"/>
    </location>
</feature>
<dbReference type="HOGENOM" id="CLU_000604_36_0_11"/>
<dbReference type="InterPro" id="IPR050611">
    <property type="entry name" value="ABCF"/>
</dbReference>
<gene>
    <name evidence="6" type="ORF">KCH_54390</name>
</gene>
<evidence type="ECO:0000256" key="3">
    <source>
        <dbReference type="ARBA" id="ARBA00022840"/>
    </source>
</evidence>
<keyword evidence="3" id="KW-0067">ATP-binding</keyword>
<comment type="caution">
    <text evidence="6">The sequence shown here is derived from an EMBL/GenBank/DDBJ whole genome shotgun (WGS) entry which is preliminary data.</text>
</comment>
<evidence type="ECO:0000313" key="7">
    <source>
        <dbReference type="Proteomes" id="UP000027178"/>
    </source>
</evidence>
<keyword evidence="7" id="KW-1185">Reference proteome</keyword>
<dbReference type="SUPFAM" id="SSF52540">
    <property type="entry name" value="P-loop containing nucleoside triphosphate hydrolases"/>
    <property type="match status" value="2"/>
</dbReference>
<keyword evidence="1" id="KW-0677">Repeat</keyword>
<dbReference type="PROSITE" id="PS50893">
    <property type="entry name" value="ABC_TRANSPORTER_2"/>
    <property type="match status" value="1"/>
</dbReference>
<dbReference type="InterPro" id="IPR003439">
    <property type="entry name" value="ABC_transporter-like_ATP-bd"/>
</dbReference>